<dbReference type="SUPFAM" id="SSF82185">
    <property type="entry name" value="Histone H3 K4-specific methyltransferase SET7/9 N-terminal domain"/>
    <property type="match status" value="1"/>
</dbReference>
<dbReference type="PANTHER" id="PTHR23084">
    <property type="entry name" value="PHOSPHATIDYLINOSITOL-4-PHOSPHATE 5-KINASE RELATED"/>
    <property type="match status" value="1"/>
</dbReference>
<dbReference type="EMBL" id="UINC01121756">
    <property type="protein sequence ID" value="SVC97139.1"/>
    <property type="molecule type" value="Genomic_DNA"/>
</dbReference>
<reference evidence="2" key="1">
    <citation type="submission" date="2018-05" db="EMBL/GenBank/DDBJ databases">
        <authorList>
            <person name="Lanie J.A."/>
            <person name="Ng W.-L."/>
            <person name="Kazmierczak K.M."/>
            <person name="Andrzejewski T.M."/>
            <person name="Davidsen T.M."/>
            <person name="Wayne K.J."/>
            <person name="Tettelin H."/>
            <person name="Glass J.I."/>
            <person name="Rusch D."/>
            <person name="Podicherti R."/>
            <person name="Tsui H.-C.T."/>
            <person name="Winkler M.E."/>
        </authorList>
    </citation>
    <scope>NUCLEOTIDE SEQUENCE</scope>
</reference>
<dbReference type="Pfam" id="PF02493">
    <property type="entry name" value="MORN"/>
    <property type="match status" value="2"/>
</dbReference>
<keyword evidence="1" id="KW-0677">Repeat</keyword>
<organism evidence="2">
    <name type="scientific">marine metagenome</name>
    <dbReference type="NCBI Taxonomy" id="408172"/>
    <lineage>
        <taxon>unclassified sequences</taxon>
        <taxon>metagenomes</taxon>
        <taxon>ecological metagenomes</taxon>
    </lineage>
</organism>
<dbReference type="InterPro" id="IPR003409">
    <property type="entry name" value="MORN"/>
</dbReference>
<dbReference type="PANTHER" id="PTHR23084:SF263">
    <property type="entry name" value="MORN REPEAT-CONTAINING PROTEIN 1"/>
    <property type="match status" value="1"/>
</dbReference>
<evidence type="ECO:0000313" key="2">
    <source>
        <dbReference type="EMBL" id="SVC97139.1"/>
    </source>
</evidence>
<protein>
    <recommendedName>
        <fullName evidence="3">MORN repeat-containing protein</fullName>
    </recommendedName>
</protein>
<accession>A0A382RHF4</accession>
<proteinExistence type="predicted"/>
<evidence type="ECO:0000256" key="1">
    <source>
        <dbReference type="ARBA" id="ARBA00022737"/>
    </source>
</evidence>
<feature type="non-terminal residue" evidence="2">
    <location>
        <position position="103"/>
    </location>
</feature>
<evidence type="ECO:0008006" key="3">
    <source>
        <dbReference type="Google" id="ProtNLM"/>
    </source>
</evidence>
<name>A0A382RHF4_9ZZZZ</name>
<dbReference type="AlphaFoldDB" id="A0A382RHF4"/>
<sequence>MRKIFVVFAFTHLLVNPLLFGQETGVLYMNKTSSGYAWETFEDGKVQSKYNGEIKNGKPNGFGYQTYKNGNKYFGEHKKGLPNGEGRSIYPDGSMYLGEYKNG</sequence>
<dbReference type="SMART" id="SM00698">
    <property type="entry name" value="MORN"/>
    <property type="match status" value="2"/>
</dbReference>
<dbReference type="Gene3D" id="2.20.110.10">
    <property type="entry name" value="Histone H3 K4-specific methyltransferase SET7/9 N-terminal domain"/>
    <property type="match status" value="1"/>
</dbReference>
<gene>
    <name evidence="2" type="ORF">METZ01_LOCUS349993</name>
</gene>